<feature type="compositionally biased region" description="Low complexity" evidence="2">
    <location>
        <begin position="969"/>
        <end position="1022"/>
    </location>
</feature>
<dbReference type="RefSeq" id="XP_001839123.2">
    <property type="nucleotide sequence ID" value="XM_001839071.2"/>
</dbReference>
<feature type="region of interest" description="Disordered" evidence="2">
    <location>
        <begin position="98"/>
        <end position="122"/>
    </location>
</feature>
<dbReference type="GeneID" id="6015730"/>
<dbReference type="STRING" id="240176.A8P6B8"/>
<dbReference type="HOGENOM" id="CLU_008847_0_0_1"/>
<feature type="compositionally biased region" description="Low complexity" evidence="2">
    <location>
        <begin position="950"/>
        <end position="961"/>
    </location>
</feature>
<feature type="compositionally biased region" description="Polar residues" evidence="2">
    <location>
        <begin position="816"/>
        <end position="827"/>
    </location>
</feature>
<dbReference type="VEuPathDB" id="FungiDB:CC1G_08849"/>
<feature type="region of interest" description="Disordered" evidence="2">
    <location>
        <begin position="887"/>
        <end position="1070"/>
    </location>
</feature>
<protein>
    <submittedName>
        <fullName evidence="3">Uncharacterized protein</fullName>
    </submittedName>
</protein>
<feature type="coiled-coil region" evidence="1">
    <location>
        <begin position="211"/>
        <end position="248"/>
    </location>
</feature>
<proteinExistence type="predicted"/>
<feature type="compositionally biased region" description="Low complexity" evidence="2">
    <location>
        <begin position="1033"/>
        <end position="1044"/>
    </location>
</feature>
<dbReference type="InParanoid" id="A8P6B8"/>
<keyword evidence="1" id="KW-0175">Coiled coil</keyword>
<evidence type="ECO:0000313" key="4">
    <source>
        <dbReference type="Proteomes" id="UP000001861"/>
    </source>
</evidence>
<dbReference type="Proteomes" id="UP000001861">
    <property type="component" value="Unassembled WGS sequence"/>
</dbReference>
<feature type="compositionally biased region" description="Polar residues" evidence="2">
    <location>
        <begin position="453"/>
        <end position="467"/>
    </location>
</feature>
<feature type="compositionally biased region" description="Polar residues" evidence="2">
    <location>
        <begin position="908"/>
        <end position="922"/>
    </location>
</feature>
<evidence type="ECO:0000256" key="2">
    <source>
        <dbReference type="SAM" id="MobiDB-lite"/>
    </source>
</evidence>
<organism evidence="3 4">
    <name type="scientific">Coprinopsis cinerea (strain Okayama-7 / 130 / ATCC MYA-4618 / FGSC 9003)</name>
    <name type="common">Inky cap fungus</name>
    <name type="synonym">Hormographiella aspergillata</name>
    <dbReference type="NCBI Taxonomy" id="240176"/>
    <lineage>
        <taxon>Eukaryota</taxon>
        <taxon>Fungi</taxon>
        <taxon>Dikarya</taxon>
        <taxon>Basidiomycota</taxon>
        <taxon>Agaricomycotina</taxon>
        <taxon>Agaricomycetes</taxon>
        <taxon>Agaricomycetidae</taxon>
        <taxon>Agaricales</taxon>
        <taxon>Agaricineae</taxon>
        <taxon>Psathyrellaceae</taxon>
        <taxon>Coprinopsis</taxon>
    </lineage>
</organism>
<feature type="region of interest" description="Disordered" evidence="2">
    <location>
        <begin position="448"/>
        <end position="483"/>
    </location>
</feature>
<dbReference type="EMBL" id="AACS02000005">
    <property type="protein sequence ID" value="EAU82692.2"/>
    <property type="molecule type" value="Genomic_DNA"/>
</dbReference>
<keyword evidence="4" id="KW-1185">Reference proteome</keyword>
<comment type="caution">
    <text evidence="3">The sequence shown here is derived from an EMBL/GenBank/DDBJ whole genome shotgun (WGS) entry which is preliminary data.</text>
</comment>
<gene>
    <name evidence="3" type="ORF">CC1G_08849</name>
</gene>
<feature type="compositionally biased region" description="Polar residues" evidence="2">
    <location>
        <begin position="9"/>
        <end position="24"/>
    </location>
</feature>
<feature type="compositionally biased region" description="Basic and acidic residues" evidence="2">
    <location>
        <begin position="1131"/>
        <end position="1141"/>
    </location>
</feature>
<dbReference type="AlphaFoldDB" id="A8P6B8"/>
<dbReference type="PANTHER" id="PTHR24216:SF8">
    <property type="entry name" value="PAXILLIN, ISOFORM F"/>
    <property type="match status" value="1"/>
</dbReference>
<evidence type="ECO:0000313" key="3">
    <source>
        <dbReference type="EMBL" id="EAU82692.2"/>
    </source>
</evidence>
<sequence length="1141" mass="123226">MLDEPVSPDSPTSPMTRSFDLSSSTIDELTSVLTDLNRAPSPAPSEHPPRCCCGQDDCENTVSWLDLRTKLETRLILSAEVGQALLQKHEAYVRQVEKSRNKRGSLKQANLTFSSDDGDEISSEEKLSREYDLLAREKAEIEKRLNHALVNNEVTEVSNRTLMQELQEARETISRLTAHHARSMGWDARLTAALKERDDMQQERDGESHRARLAESRFAALKDKTAKLQAEVRRLQELVEEKRQHRLESSDSIIQEAKLRLQTVRSSVGLTAQAEQDELAQVMETLVNDNEVLKRDNAELQRLLAETREDVHTLQQEVEEHRAATATFPPPRSGPTTPISRHFHTGSVSSVGRRSFNADPSPRSVPFNLEPMTPDSSRRPLSPVDSLAPPDRWNGFSFSRPGAPSDASHVSYEVEETSNEEDSPEVGRSKGHRPLLLLTRSRGIQTEPWLSVPSPTATLPSHMSHLSTPPDPRSESSSLAEASHTTALFDKATQLLNKMTQADALTLTTRLKRQNLKGADLSHLSRTTVSNIIAEAIELRSQFRNLLEDEKIVVTCTRKDLRVLFKLIKDMFMEMGQMRVTLNDVIFDPACAPRVSELSLNPSKAAAEREKQSQDLASRLQGASSWIAPISKFFTGTQRREQSPTGVSRAVSGQGPQSRLAPKLGPALAASTTTVNVEFSGAGVGRATTTLAPPQMITVTPVADAQVGSTAGPSTTSVNVMNIFAGAPKPQPVEQDPWVVLPRNTPRRVQSSYFGPGGGSATIGRSAMKKTNRLSRNVDAVIDAQQHPTGYDDEAAEDEVPALPERTRRLRRRGLSDSSIHSTFTSQGRDDGPDSPTSPMAINSPVHATFQSTNPLASALHWPDRTSVFQALTKTVNNLRMTATGGMTYIGAPPAGRSTPPADFRPHSPSTSDRPTAGSSRPASVAVGTPSVSTPHSPIISHPPSPAAQTTTVKSKSRVTVADSPPPTSSSHSHSQSQSHSQPHSPHPPQRASSIPSSSTPSTSASTPATSSSALPSSSSPAPASPSSPSAPTPAGTTSAPQTPKSQTKHRARSSTGSKKGLGLLSSPSRSGSPLGFGGLGFIPNIPNIGLASWAATNMTMDPVPPSDPILATSSSFREDSPFTSYRSGHPRRDSASREFL</sequence>
<feature type="coiled-coil region" evidence="1">
    <location>
        <begin position="124"/>
        <end position="179"/>
    </location>
</feature>
<reference evidence="3 4" key="1">
    <citation type="journal article" date="2010" name="Proc. Natl. Acad. Sci. U.S.A.">
        <title>Insights into evolution of multicellular fungi from the assembled chromosomes of the mushroom Coprinopsis cinerea (Coprinus cinereus).</title>
        <authorList>
            <person name="Stajich J.E."/>
            <person name="Wilke S.K."/>
            <person name="Ahren D."/>
            <person name="Au C.H."/>
            <person name="Birren B.W."/>
            <person name="Borodovsky M."/>
            <person name="Burns C."/>
            <person name="Canback B."/>
            <person name="Casselton L.A."/>
            <person name="Cheng C.K."/>
            <person name="Deng J."/>
            <person name="Dietrich F.S."/>
            <person name="Fargo D.C."/>
            <person name="Farman M.L."/>
            <person name="Gathman A.C."/>
            <person name="Goldberg J."/>
            <person name="Guigo R."/>
            <person name="Hoegger P.J."/>
            <person name="Hooker J.B."/>
            <person name="Huggins A."/>
            <person name="James T.Y."/>
            <person name="Kamada T."/>
            <person name="Kilaru S."/>
            <person name="Kodira C."/>
            <person name="Kues U."/>
            <person name="Kupfer D."/>
            <person name="Kwan H.S."/>
            <person name="Lomsadze A."/>
            <person name="Li W."/>
            <person name="Lilly W.W."/>
            <person name="Ma L.J."/>
            <person name="Mackey A.J."/>
            <person name="Manning G."/>
            <person name="Martin F."/>
            <person name="Muraguchi H."/>
            <person name="Natvig D.O."/>
            <person name="Palmerini H."/>
            <person name="Ramesh M.A."/>
            <person name="Rehmeyer C.J."/>
            <person name="Roe B.A."/>
            <person name="Shenoy N."/>
            <person name="Stanke M."/>
            <person name="Ter-Hovhannisyan V."/>
            <person name="Tunlid A."/>
            <person name="Velagapudi R."/>
            <person name="Vision T.J."/>
            <person name="Zeng Q."/>
            <person name="Zolan M.E."/>
            <person name="Pukkila P.J."/>
        </authorList>
    </citation>
    <scope>NUCLEOTIDE SEQUENCE [LARGE SCALE GENOMIC DNA]</scope>
    <source>
        <strain evidence="4">Okayama-7 / 130 / ATCC MYA-4618 / FGSC 9003</strain>
    </source>
</reference>
<feature type="region of interest" description="Disordered" evidence="2">
    <location>
        <begin position="807"/>
        <end position="844"/>
    </location>
</feature>
<feature type="compositionally biased region" description="Low complexity" evidence="2">
    <location>
        <begin position="1054"/>
        <end position="1070"/>
    </location>
</feature>
<feature type="compositionally biased region" description="Acidic residues" evidence="2">
    <location>
        <begin position="413"/>
        <end position="424"/>
    </location>
</feature>
<feature type="compositionally biased region" description="Low complexity" evidence="2">
    <location>
        <begin position="929"/>
        <end position="940"/>
    </location>
</feature>
<dbReference type="CDD" id="cd00176">
    <property type="entry name" value="SPEC"/>
    <property type="match status" value="1"/>
</dbReference>
<name>A8P6B8_COPC7</name>
<feature type="compositionally biased region" description="Polar residues" evidence="2">
    <location>
        <begin position="1112"/>
        <end position="1127"/>
    </location>
</feature>
<feature type="compositionally biased region" description="Pro residues" evidence="2">
    <location>
        <begin position="1023"/>
        <end position="1032"/>
    </location>
</feature>
<dbReference type="InterPro" id="IPR018159">
    <property type="entry name" value="Spectrin/alpha-actinin"/>
</dbReference>
<dbReference type="eggNOG" id="ENOG502S0V0">
    <property type="taxonomic scope" value="Eukaryota"/>
</dbReference>
<dbReference type="PANTHER" id="PTHR24216">
    <property type="entry name" value="PAXILLIN-RELATED"/>
    <property type="match status" value="1"/>
</dbReference>
<dbReference type="OrthoDB" id="4088568at2759"/>
<accession>A8P6B8</accession>
<feature type="region of interest" description="Disordered" evidence="2">
    <location>
        <begin position="322"/>
        <end position="434"/>
    </location>
</feature>
<evidence type="ECO:0000256" key="1">
    <source>
        <dbReference type="SAM" id="Coils"/>
    </source>
</evidence>
<feature type="region of interest" description="Disordered" evidence="2">
    <location>
        <begin position="637"/>
        <end position="662"/>
    </location>
</feature>
<dbReference type="OMA" id="SETPEYQ"/>
<feature type="region of interest" description="Disordered" evidence="2">
    <location>
        <begin position="1"/>
        <end position="24"/>
    </location>
</feature>
<feature type="region of interest" description="Disordered" evidence="2">
    <location>
        <begin position="1100"/>
        <end position="1141"/>
    </location>
</feature>
<dbReference type="KEGG" id="cci:CC1G_08849"/>